<evidence type="ECO:0000256" key="3">
    <source>
        <dbReference type="ARBA" id="ARBA00022670"/>
    </source>
</evidence>
<evidence type="ECO:0000256" key="1">
    <source>
        <dbReference type="ARBA" id="ARBA00006139"/>
    </source>
</evidence>
<accession>A0A5S3WIQ4</accession>
<feature type="transmembrane region" description="Helical" evidence="9">
    <location>
        <begin position="67"/>
        <end position="86"/>
    </location>
</feature>
<gene>
    <name evidence="9 12" type="primary">lspA</name>
    <name evidence="12" type="ORF">CWB99_17805</name>
</gene>
<keyword evidence="7 9" id="KW-1133">Transmembrane helix</keyword>
<dbReference type="PROSITE" id="PS00855">
    <property type="entry name" value="SPASE_II"/>
    <property type="match status" value="1"/>
</dbReference>
<feature type="transmembrane region" description="Helical" evidence="9">
    <location>
        <begin position="137"/>
        <end position="156"/>
    </location>
</feature>
<dbReference type="OrthoDB" id="9810259at2"/>
<evidence type="ECO:0000313" key="12">
    <source>
        <dbReference type="EMBL" id="TMP26716.1"/>
    </source>
</evidence>
<comment type="caution">
    <text evidence="9">Lacks conserved residue(s) required for the propagation of feature annotation.</text>
</comment>
<evidence type="ECO:0000256" key="8">
    <source>
        <dbReference type="ARBA" id="ARBA00023136"/>
    </source>
</evidence>
<dbReference type="EMBL" id="PNCI01000042">
    <property type="protein sequence ID" value="TMP26716.1"/>
    <property type="molecule type" value="Genomic_DNA"/>
</dbReference>
<protein>
    <recommendedName>
        <fullName evidence="9">Lipoprotein signal peptidase</fullName>
        <ecNumber evidence="9">3.4.23.36</ecNumber>
    </recommendedName>
    <alternativeName>
        <fullName evidence="9">Prolipoprotein signal peptidase</fullName>
    </alternativeName>
    <alternativeName>
        <fullName evidence="9">Signal peptidase II</fullName>
        <shortName evidence="9">SPase II</shortName>
    </alternativeName>
</protein>
<dbReference type="EC" id="3.4.23.36" evidence="9"/>
<keyword evidence="5 9" id="KW-0064">Aspartyl protease</keyword>
<comment type="catalytic activity">
    <reaction evidence="9 10">
        <text>Release of signal peptides from bacterial membrane prolipoproteins. Hydrolyzes -Xaa-Yaa-Zaa-|-(S,diacylglyceryl)Cys-, in which Xaa is hydrophobic (preferably Leu), and Yaa (Ala or Ser) and Zaa (Gly or Ala) have small, neutral side chains.</text>
        <dbReference type="EC" id="3.4.23.36"/>
    </reaction>
</comment>
<dbReference type="AlphaFoldDB" id="A0A5S3WIQ4"/>
<evidence type="ECO:0000256" key="2">
    <source>
        <dbReference type="ARBA" id="ARBA00022475"/>
    </source>
</evidence>
<evidence type="ECO:0000256" key="11">
    <source>
        <dbReference type="RuleBase" id="RU004181"/>
    </source>
</evidence>
<comment type="caution">
    <text evidence="12">The sequence shown here is derived from an EMBL/GenBank/DDBJ whole genome shotgun (WGS) entry which is preliminary data.</text>
</comment>
<keyword evidence="4 9" id="KW-0812">Transmembrane</keyword>
<reference evidence="13" key="2">
    <citation type="submission" date="2019-06" db="EMBL/GenBank/DDBJ databases">
        <title>Co-occurence of chitin degradation, pigmentation and bioactivity in marine Pseudoalteromonas.</title>
        <authorList>
            <person name="Sonnenschein E.C."/>
            <person name="Bech P.K."/>
        </authorList>
    </citation>
    <scope>NUCLEOTIDE SEQUENCE [LARGE SCALE GENOMIC DNA]</scope>
    <source>
        <strain evidence="13">S2676</strain>
    </source>
</reference>
<dbReference type="GO" id="GO:0004190">
    <property type="term" value="F:aspartic-type endopeptidase activity"/>
    <property type="evidence" value="ECO:0007669"/>
    <property type="project" value="UniProtKB-UniRule"/>
</dbReference>
<evidence type="ECO:0000256" key="4">
    <source>
        <dbReference type="ARBA" id="ARBA00022692"/>
    </source>
</evidence>
<feature type="active site" evidence="9">
    <location>
        <position position="124"/>
    </location>
</feature>
<comment type="function">
    <text evidence="9 10">This protein specifically catalyzes the removal of signal peptides from prolipoproteins.</text>
</comment>
<keyword evidence="8 9" id="KW-0472">Membrane</keyword>
<dbReference type="PANTHER" id="PTHR33695:SF1">
    <property type="entry name" value="LIPOPROTEIN SIGNAL PEPTIDASE"/>
    <property type="match status" value="1"/>
</dbReference>
<dbReference type="GO" id="GO:0005886">
    <property type="term" value="C:plasma membrane"/>
    <property type="evidence" value="ECO:0007669"/>
    <property type="project" value="UniProtKB-SubCell"/>
</dbReference>
<feature type="active site" evidence="9">
    <location>
        <position position="142"/>
    </location>
</feature>
<comment type="similarity">
    <text evidence="1 9 11">Belongs to the peptidase A8 family.</text>
</comment>
<evidence type="ECO:0000256" key="7">
    <source>
        <dbReference type="ARBA" id="ARBA00022989"/>
    </source>
</evidence>
<evidence type="ECO:0000256" key="5">
    <source>
        <dbReference type="ARBA" id="ARBA00022750"/>
    </source>
</evidence>
<name>A0A5S3WIQ4_9GAMM</name>
<dbReference type="HAMAP" id="MF_00161">
    <property type="entry name" value="LspA"/>
    <property type="match status" value="1"/>
</dbReference>
<proteinExistence type="inferred from homology"/>
<dbReference type="GO" id="GO:0006508">
    <property type="term" value="P:proteolysis"/>
    <property type="evidence" value="ECO:0007669"/>
    <property type="project" value="UniProtKB-KW"/>
</dbReference>
<dbReference type="UniPathway" id="UPA00665"/>
<evidence type="ECO:0000256" key="6">
    <source>
        <dbReference type="ARBA" id="ARBA00022801"/>
    </source>
</evidence>
<dbReference type="Proteomes" id="UP000310249">
    <property type="component" value="Unassembled WGS sequence"/>
</dbReference>
<keyword evidence="3 9" id="KW-0645">Protease</keyword>
<dbReference type="PANTHER" id="PTHR33695">
    <property type="entry name" value="LIPOPROTEIN SIGNAL PEPTIDASE"/>
    <property type="match status" value="1"/>
</dbReference>
<dbReference type="RefSeq" id="WP_138552274.1">
    <property type="nucleotide sequence ID" value="NZ_PNCH01000035.1"/>
</dbReference>
<keyword evidence="2 9" id="KW-1003">Cell membrane</keyword>
<evidence type="ECO:0000256" key="9">
    <source>
        <dbReference type="HAMAP-Rule" id="MF_00161"/>
    </source>
</evidence>
<dbReference type="Pfam" id="PF01252">
    <property type="entry name" value="Peptidase_A8"/>
    <property type="match status" value="1"/>
</dbReference>
<sequence length="167" mass="18501">MTTKQRIHWVLMICVVGMCLDQLSKWFAGNYLYGWQMTSYWHDLVRIGYRENAGAFLSLGSDLPAPLRSVLFIGVIALLLIAILVYTLKSEDLNRHQITGLSLVFSGGVSNLIDRILNNGAVIDFLNLGIGELRTGVFNIADVAIMLGAVMLIVYTTHNQTTAPQKT</sequence>
<keyword evidence="6 9" id="KW-0378">Hydrolase</keyword>
<evidence type="ECO:0000313" key="13">
    <source>
        <dbReference type="Proteomes" id="UP000310249"/>
    </source>
</evidence>
<dbReference type="PRINTS" id="PR00781">
    <property type="entry name" value="LIPOSIGPTASE"/>
</dbReference>
<comment type="subcellular location">
    <subcellularLocation>
        <location evidence="9">Cell membrane</location>
        <topology evidence="9">Multi-pass membrane protein</topology>
    </subcellularLocation>
</comment>
<comment type="pathway">
    <text evidence="9">Protein modification; lipoprotein biosynthesis (signal peptide cleavage).</text>
</comment>
<feature type="transmembrane region" description="Helical" evidence="9">
    <location>
        <begin position="7"/>
        <end position="28"/>
    </location>
</feature>
<organism evidence="12 13">
    <name type="scientific">Pseudoalteromonas rubra</name>
    <dbReference type="NCBI Taxonomy" id="43658"/>
    <lineage>
        <taxon>Bacteria</taxon>
        <taxon>Pseudomonadati</taxon>
        <taxon>Pseudomonadota</taxon>
        <taxon>Gammaproteobacteria</taxon>
        <taxon>Alteromonadales</taxon>
        <taxon>Pseudoalteromonadaceae</taxon>
        <taxon>Pseudoalteromonas</taxon>
    </lineage>
</organism>
<dbReference type="NCBIfam" id="TIGR00077">
    <property type="entry name" value="lspA"/>
    <property type="match status" value="1"/>
</dbReference>
<reference evidence="12 13" key="1">
    <citation type="submission" date="2018-01" db="EMBL/GenBank/DDBJ databases">
        <authorList>
            <person name="Paulsen S."/>
            <person name="Gram L.K."/>
        </authorList>
    </citation>
    <scope>NUCLEOTIDE SEQUENCE [LARGE SCALE GENOMIC DNA]</scope>
    <source>
        <strain evidence="12 13">S2676</strain>
    </source>
</reference>
<evidence type="ECO:0000256" key="10">
    <source>
        <dbReference type="RuleBase" id="RU000594"/>
    </source>
</evidence>
<dbReference type="InterPro" id="IPR001872">
    <property type="entry name" value="Peptidase_A8"/>
</dbReference>